<dbReference type="GO" id="GO:0015833">
    <property type="term" value="P:peptide transport"/>
    <property type="evidence" value="ECO:0007669"/>
    <property type="project" value="InterPro"/>
</dbReference>
<dbReference type="PANTHER" id="PTHR43776:SF7">
    <property type="entry name" value="D,D-DIPEPTIDE TRANSPORT ATP-BINDING PROTEIN DDPF-RELATED"/>
    <property type="match status" value="1"/>
</dbReference>
<keyword evidence="4" id="KW-0547">Nucleotide-binding</keyword>
<dbReference type="EMBL" id="JACGXN010000010">
    <property type="protein sequence ID" value="MBA8880979.1"/>
    <property type="molecule type" value="Genomic_DNA"/>
</dbReference>
<comment type="subcellular location">
    <subcellularLocation>
        <location evidence="1">Cell inner membrane</location>
        <topology evidence="1">Peripheral membrane protein</topology>
    </subcellularLocation>
</comment>
<dbReference type="InterPro" id="IPR050319">
    <property type="entry name" value="ABC_transp_ATP-bind"/>
</dbReference>
<evidence type="ECO:0000256" key="5">
    <source>
        <dbReference type="ARBA" id="ARBA00022840"/>
    </source>
</evidence>
<dbReference type="InterPro" id="IPR013563">
    <property type="entry name" value="Oligopep_ABC_C"/>
</dbReference>
<evidence type="ECO:0000256" key="3">
    <source>
        <dbReference type="ARBA" id="ARBA00022448"/>
    </source>
</evidence>
<evidence type="ECO:0000259" key="6">
    <source>
        <dbReference type="PROSITE" id="PS50893"/>
    </source>
</evidence>
<reference evidence="7 8" key="1">
    <citation type="submission" date="2020-07" db="EMBL/GenBank/DDBJ databases">
        <title>Genomic Encyclopedia of Type Strains, Phase IV (KMG-V): Genome sequencing to study the core and pangenomes of soil and plant-associated prokaryotes.</title>
        <authorList>
            <person name="Whitman W."/>
        </authorList>
    </citation>
    <scope>NUCLEOTIDE SEQUENCE [LARGE SCALE GENOMIC DNA]</scope>
    <source>
        <strain evidence="7 8">AN3</strain>
    </source>
</reference>
<comment type="similarity">
    <text evidence="2">Belongs to the ABC transporter superfamily.</text>
</comment>
<dbReference type="NCBIfam" id="TIGR01727">
    <property type="entry name" value="oligo_HPY"/>
    <property type="match status" value="1"/>
</dbReference>
<evidence type="ECO:0000256" key="1">
    <source>
        <dbReference type="ARBA" id="ARBA00004417"/>
    </source>
</evidence>
<organism evidence="7 8">
    <name type="scientific">Phyllobacterium myrsinacearum</name>
    <dbReference type="NCBI Taxonomy" id="28101"/>
    <lineage>
        <taxon>Bacteria</taxon>
        <taxon>Pseudomonadati</taxon>
        <taxon>Pseudomonadota</taxon>
        <taxon>Alphaproteobacteria</taxon>
        <taxon>Hyphomicrobiales</taxon>
        <taxon>Phyllobacteriaceae</taxon>
        <taxon>Phyllobacterium</taxon>
    </lineage>
</organism>
<dbReference type="GO" id="GO:0005886">
    <property type="term" value="C:plasma membrane"/>
    <property type="evidence" value="ECO:0007669"/>
    <property type="project" value="UniProtKB-SubCell"/>
</dbReference>
<dbReference type="AlphaFoldDB" id="A0A839EQ25"/>
<keyword evidence="8" id="KW-1185">Reference proteome</keyword>
<dbReference type="RefSeq" id="WP_182551594.1">
    <property type="nucleotide sequence ID" value="NZ_JACGXN010000010.1"/>
</dbReference>
<dbReference type="Gene3D" id="3.40.50.300">
    <property type="entry name" value="P-loop containing nucleotide triphosphate hydrolases"/>
    <property type="match status" value="1"/>
</dbReference>
<dbReference type="SMART" id="SM00382">
    <property type="entry name" value="AAA"/>
    <property type="match status" value="1"/>
</dbReference>
<dbReference type="InterPro" id="IPR027417">
    <property type="entry name" value="P-loop_NTPase"/>
</dbReference>
<evidence type="ECO:0000313" key="7">
    <source>
        <dbReference type="EMBL" id="MBA8880979.1"/>
    </source>
</evidence>
<dbReference type="InterPro" id="IPR003593">
    <property type="entry name" value="AAA+_ATPase"/>
</dbReference>
<dbReference type="Pfam" id="PF00005">
    <property type="entry name" value="ABC_tran"/>
    <property type="match status" value="1"/>
</dbReference>
<sequence length="346" mass="37557">MDATPLLSVENLAVRFPGARNWFGRVTSEVHAVNNVDLVVLPGESLGIVGESGCGKSTLVQAVIGLVAPTSGRVVVEGHDFAATSGRQKTQIRQKMQIVFQDPQSSLDPRLPVWRLITEPLHIRGGMSAAALRTRARELAVSVGLRSEHLDRLAHEFSGGQRQRIAIARALSTDPELLILDEPTSALDVSVQAQIINLLLKLQRELGLSYLFISHDVSLVRHFCDRVAVMYLGQIVETGPSSAVFDHPAHPYTQTLLASVPSLQNSLQEIDASLTGELPNNRRLPTGCYYRERCLVSSAGCEKLQDLATVASIGHDVKTPNEAGISDHMVRCHVGVTAALRLEHLA</sequence>
<keyword evidence="3" id="KW-0813">Transport</keyword>
<dbReference type="Pfam" id="PF08352">
    <property type="entry name" value="oligo_HPY"/>
    <property type="match status" value="1"/>
</dbReference>
<dbReference type="Proteomes" id="UP000549052">
    <property type="component" value="Unassembled WGS sequence"/>
</dbReference>
<dbReference type="InterPro" id="IPR017871">
    <property type="entry name" value="ABC_transporter-like_CS"/>
</dbReference>
<proteinExistence type="inferred from homology"/>
<feature type="domain" description="ABC transporter" evidence="6">
    <location>
        <begin position="7"/>
        <end position="257"/>
    </location>
</feature>
<dbReference type="GO" id="GO:0055085">
    <property type="term" value="P:transmembrane transport"/>
    <property type="evidence" value="ECO:0007669"/>
    <property type="project" value="UniProtKB-ARBA"/>
</dbReference>
<name>A0A839EQ25_9HYPH</name>
<dbReference type="SUPFAM" id="SSF52540">
    <property type="entry name" value="P-loop containing nucleoside triphosphate hydrolases"/>
    <property type="match status" value="1"/>
</dbReference>
<dbReference type="PANTHER" id="PTHR43776">
    <property type="entry name" value="TRANSPORT ATP-BINDING PROTEIN"/>
    <property type="match status" value="1"/>
</dbReference>
<gene>
    <name evidence="7" type="ORF">FHW16_004714</name>
</gene>
<dbReference type="InterPro" id="IPR003439">
    <property type="entry name" value="ABC_transporter-like_ATP-bd"/>
</dbReference>
<comment type="caution">
    <text evidence="7">The sequence shown here is derived from an EMBL/GenBank/DDBJ whole genome shotgun (WGS) entry which is preliminary data.</text>
</comment>
<evidence type="ECO:0000256" key="2">
    <source>
        <dbReference type="ARBA" id="ARBA00005417"/>
    </source>
</evidence>
<accession>A0A839EQ25</accession>
<evidence type="ECO:0000256" key="4">
    <source>
        <dbReference type="ARBA" id="ARBA00022741"/>
    </source>
</evidence>
<dbReference type="GO" id="GO:0005524">
    <property type="term" value="F:ATP binding"/>
    <property type="evidence" value="ECO:0007669"/>
    <property type="project" value="UniProtKB-KW"/>
</dbReference>
<dbReference type="FunFam" id="3.40.50.300:FF:000016">
    <property type="entry name" value="Oligopeptide ABC transporter ATP-binding component"/>
    <property type="match status" value="1"/>
</dbReference>
<evidence type="ECO:0000313" key="8">
    <source>
        <dbReference type="Proteomes" id="UP000549052"/>
    </source>
</evidence>
<protein>
    <submittedName>
        <fullName evidence="7">Peptide/nickel transport system ATP-binding protein</fullName>
    </submittedName>
</protein>
<dbReference type="CDD" id="cd03257">
    <property type="entry name" value="ABC_NikE_OppD_transporters"/>
    <property type="match status" value="1"/>
</dbReference>
<keyword evidence="5 7" id="KW-0067">ATP-binding</keyword>
<dbReference type="PROSITE" id="PS50893">
    <property type="entry name" value="ABC_TRANSPORTER_2"/>
    <property type="match status" value="1"/>
</dbReference>
<dbReference type="GO" id="GO:0016887">
    <property type="term" value="F:ATP hydrolysis activity"/>
    <property type="evidence" value="ECO:0007669"/>
    <property type="project" value="InterPro"/>
</dbReference>
<dbReference type="PROSITE" id="PS00211">
    <property type="entry name" value="ABC_TRANSPORTER_1"/>
    <property type="match status" value="1"/>
</dbReference>